<dbReference type="RefSeq" id="WP_089338642.1">
    <property type="nucleotide sequence ID" value="NZ_FZNO01000034.1"/>
</dbReference>
<sequence>MTTPARDRRPYPRWLEFGAGVAVRFLVILIAVGAVVWMALQVTLVVTAAVLGFAVVSMLWPMVRWLRNLRVPPVLAAIVCVLLLLGAFAVLCYFVVSQIVANIPALVDAGASLVDSFTTWAADLPLTDDSPLAREALAQLEATVGAVLSGLGSGLFAGLGALGDFATVLGVAIFFAIFALTGGDKLWRQFCGLLPEDTRKPATDSFRAVMTTTGGWFYASTLTGLIDGVLIGAGLLVLGVPLAVPIAALTFVLGYIPLVGATLAGVAAVGVAFVAGGWGTAIWALVIVLAVQQLEGNVLSPLLMSRAVDFPPLVTLLLTTTAGLAFGIAGLFLAVPVVGAIVAAATTYHRSRGTRSSPSAAPPPPPGSTAAPATES</sequence>
<feature type="transmembrane region" description="Helical" evidence="9">
    <location>
        <begin position="271"/>
        <end position="294"/>
    </location>
</feature>
<dbReference type="GO" id="GO:0055085">
    <property type="term" value="P:transmembrane transport"/>
    <property type="evidence" value="ECO:0007669"/>
    <property type="project" value="TreeGrafter"/>
</dbReference>
<comment type="subcellular location">
    <subcellularLocation>
        <location evidence="1">Cell membrane</location>
        <topology evidence="1">Multi-pass membrane protein</topology>
    </subcellularLocation>
</comment>
<name>A0A238ZWC1_9ACTN</name>
<evidence type="ECO:0000313" key="10">
    <source>
        <dbReference type="EMBL" id="SNR87717.1"/>
    </source>
</evidence>
<feature type="transmembrane region" description="Helical" evidence="9">
    <location>
        <begin position="314"/>
        <end position="345"/>
    </location>
</feature>
<feature type="transmembrane region" description="Helical" evidence="9">
    <location>
        <begin position="75"/>
        <end position="96"/>
    </location>
</feature>
<dbReference type="GO" id="GO:0005886">
    <property type="term" value="C:plasma membrane"/>
    <property type="evidence" value="ECO:0007669"/>
    <property type="project" value="UniProtKB-SubCell"/>
</dbReference>
<accession>A0A238ZWC1</accession>
<keyword evidence="3" id="KW-0813">Transport</keyword>
<feature type="transmembrane region" description="Helical" evidence="9">
    <location>
        <begin position="21"/>
        <end position="40"/>
    </location>
</feature>
<dbReference type="InterPro" id="IPR002549">
    <property type="entry name" value="AI-2E-like"/>
</dbReference>
<evidence type="ECO:0000256" key="9">
    <source>
        <dbReference type="SAM" id="Phobius"/>
    </source>
</evidence>
<keyword evidence="7 9" id="KW-0472">Membrane</keyword>
<dbReference type="EMBL" id="FZNO01000034">
    <property type="protein sequence ID" value="SNR87717.1"/>
    <property type="molecule type" value="Genomic_DNA"/>
</dbReference>
<dbReference type="PANTHER" id="PTHR21716:SF53">
    <property type="entry name" value="PERMEASE PERM-RELATED"/>
    <property type="match status" value="1"/>
</dbReference>
<comment type="similarity">
    <text evidence="2">Belongs to the autoinducer-2 exporter (AI-2E) (TC 2.A.86) family.</text>
</comment>
<organism evidence="10 11">
    <name type="scientific">Blastococcus mobilis</name>
    <dbReference type="NCBI Taxonomy" id="1938746"/>
    <lineage>
        <taxon>Bacteria</taxon>
        <taxon>Bacillati</taxon>
        <taxon>Actinomycetota</taxon>
        <taxon>Actinomycetes</taxon>
        <taxon>Geodermatophilales</taxon>
        <taxon>Geodermatophilaceae</taxon>
        <taxon>Blastococcus</taxon>
    </lineage>
</organism>
<protein>
    <submittedName>
        <fullName evidence="10">Predicted PurR-regulated permease PerM</fullName>
    </submittedName>
</protein>
<feature type="region of interest" description="Disordered" evidence="8">
    <location>
        <begin position="352"/>
        <end position="376"/>
    </location>
</feature>
<dbReference type="Proteomes" id="UP000198403">
    <property type="component" value="Unassembled WGS sequence"/>
</dbReference>
<evidence type="ECO:0000256" key="1">
    <source>
        <dbReference type="ARBA" id="ARBA00004651"/>
    </source>
</evidence>
<evidence type="ECO:0000256" key="6">
    <source>
        <dbReference type="ARBA" id="ARBA00022989"/>
    </source>
</evidence>
<evidence type="ECO:0000256" key="3">
    <source>
        <dbReference type="ARBA" id="ARBA00022448"/>
    </source>
</evidence>
<feature type="transmembrane region" description="Helical" evidence="9">
    <location>
        <begin position="46"/>
        <end position="63"/>
    </location>
</feature>
<feature type="transmembrane region" description="Helical" evidence="9">
    <location>
        <begin position="216"/>
        <end position="236"/>
    </location>
</feature>
<dbReference type="AlphaFoldDB" id="A0A238ZWC1"/>
<feature type="transmembrane region" description="Helical" evidence="9">
    <location>
        <begin position="155"/>
        <end position="180"/>
    </location>
</feature>
<proteinExistence type="inferred from homology"/>
<keyword evidence="4" id="KW-1003">Cell membrane</keyword>
<dbReference type="Pfam" id="PF01594">
    <property type="entry name" value="AI-2E_transport"/>
    <property type="match status" value="1"/>
</dbReference>
<evidence type="ECO:0000313" key="11">
    <source>
        <dbReference type="Proteomes" id="UP000198403"/>
    </source>
</evidence>
<feature type="transmembrane region" description="Helical" evidence="9">
    <location>
        <begin position="242"/>
        <end position="264"/>
    </location>
</feature>
<reference evidence="10 11" key="1">
    <citation type="submission" date="2017-06" db="EMBL/GenBank/DDBJ databases">
        <authorList>
            <person name="Kim H.J."/>
            <person name="Triplett B.A."/>
        </authorList>
    </citation>
    <scope>NUCLEOTIDE SEQUENCE [LARGE SCALE GENOMIC DNA]</scope>
    <source>
        <strain evidence="10 11">DSM 44272</strain>
    </source>
</reference>
<evidence type="ECO:0000256" key="5">
    <source>
        <dbReference type="ARBA" id="ARBA00022692"/>
    </source>
</evidence>
<gene>
    <name evidence="10" type="ORF">SAMN06272737_13434</name>
</gene>
<keyword evidence="11" id="KW-1185">Reference proteome</keyword>
<keyword evidence="6 9" id="KW-1133">Transmembrane helix</keyword>
<keyword evidence="5 9" id="KW-0812">Transmembrane</keyword>
<evidence type="ECO:0000256" key="8">
    <source>
        <dbReference type="SAM" id="MobiDB-lite"/>
    </source>
</evidence>
<evidence type="ECO:0000256" key="7">
    <source>
        <dbReference type="ARBA" id="ARBA00023136"/>
    </source>
</evidence>
<dbReference type="PANTHER" id="PTHR21716">
    <property type="entry name" value="TRANSMEMBRANE PROTEIN"/>
    <property type="match status" value="1"/>
</dbReference>
<evidence type="ECO:0000256" key="4">
    <source>
        <dbReference type="ARBA" id="ARBA00022475"/>
    </source>
</evidence>
<dbReference type="OrthoDB" id="9784366at2"/>
<evidence type="ECO:0000256" key="2">
    <source>
        <dbReference type="ARBA" id="ARBA00009773"/>
    </source>
</evidence>